<organism evidence="2 3">
    <name type="scientific">Catenuloplanes nepalensis</name>
    <dbReference type="NCBI Taxonomy" id="587533"/>
    <lineage>
        <taxon>Bacteria</taxon>
        <taxon>Bacillati</taxon>
        <taxon>Actinomycetota</taxon>
        <taxon>Actinomycetes</taxon>
        <taxon>Micromonosporales</taxon>
        <taxon>Micromonosporaceae</taxon>
        <taxon>Catenuloplanes</taxon>
    </lineage>
</organism>
<keyword evidence="3" id="KW-1185">Reference proteome</keyword>
<reference evidence="2 3" key="1">
    <citation type="submission" date="2023-07" db="EMBL/GenBank/DDBJ databases">
        <title>Sequencing the genomes of 1000 actinobacteria strains.</title>
        <authorList>
            <person name="Klenk H.-P."/>
        </authorList>
    </citation>
    <scope>NUCLEOTIDE SEQUENCE [LARGE SCALE GENOMIC DNA]</scope>
    <source>
        <strain evidence="2 3">DSM 44710</strain>
    </source>
</reference>
<dbReference type="InterPro" id="IPR032710">
    <property type="entry name" value="NTF2-like_dom_sf"/>
</dbReference>
<proteinExistence type="predicted"/>
<feature type="region of interest" description="Disordered" evidence="1">
    <location>
        <begin position="42"/>
        <end position="98"/>
    </location>
</feature>
<dbReference type="RefSeq" id="WP_306826923.1">
    <property type="nucleotide sequence ID" value="NZ_JAUSRA010000001.1"/>
</dbReference>
<dbReference type="EMBL" id="JAUSRA010000001">
    <property type="protein sequence ID" value="MDP9791998.1"/>
    <property type="molecule type" value="Genomic_DNA"/>
</dbReference>
<accession>A0ABT9MKR2</accession>
<feature type="compositionally biased region" description="Polar residues" evidence="1">
    <location>
        <begin position="53"/>
        <end position="65"/>
    </location>
</feature>
<name>A0ABT9MKR2_9ACTN</name>
<gene>
    <name evidence="2" type="ORF">J2S43_000510</name>
</gene>
<protein>
    <submittedName>
        <fullName evidence="2">Uncharacterized protein</fullName>
    </submittedName>
</protein>
<sequence length="233" mass="23526">MRRRRAAAPAGRWRVAGAALVVLAGLLGAGYLLVDAGPESAAGTAAPGAGFTESRSGTDGSSGQGFSADPFDEGLSDEPVSPHGAEPSPVTEVLPDPSPPGRVGLVSIASAAAADARVAEIATLFDTYFTGINAHDPTVATRVFAPGGVVDPGDAAQVATFNEDTATTQDFDVWLLAVNGDVATVSFTSSQAPGFGPAERPGETCTNWRLDFQLTSEPRILGTAPGAVSSPCT</sequence>
<evidence type="ECO:0000313" key="3">
    <source>
        <dbReference type="Proteomes" id="UP001240984"/>
    </source>
</evidence>
<evidence type="ECO:0000256" key="1">
    <source>
        <dbReference type="SAM" id="MobiDB-lite"/>
    </source>
</evidence>
<evidence type="ECO:0000313" key="2">
    <source>
        <dbReference type="EMBL" id="MDP9791998.1"/>
    </source>
</evidence>
<comment type="caution">
    <text evidence="2">The sequence shown here is derived from an EMBL/GenBank/DDBJ whole genome shotgun (WGS) entry which is preliminary data.</text>
</comment>
<dbReference type="Proteomes" id="UP001240984">
    <property type="component" value="Unassembled WGS sequence"/>
</dbReference>
<dbReference type="SUPFAM" id="SSF54427">
    <property type="entry name" value="NTF2-like"/>
    <property type="match status" value="1"/>
</dbReference>